<accession>A0ABY3YJP8</accession>
<dbReference type="SMART" id="SM01130">
    <property type="entry name" value="DHDPS"/>
    <property type="match status" value="1"/>
</dbReference>
<keyword evidence="4" id="KW-1185">Reference proteome</keyword>
<dbReference type="PIRSF" id="PIRSF001365">
    <property type="entry name" value="DHDPS"/>
    <property type="match status" value="1"/>
</dbReference>
<dbReference type="Proteomes" id="UP000829476">
    <property type="component" value="Chromosome"/>
</dbReference>
<keyword evidence="1 2" id="KW-0456">Lyase</keyword>
<dbReference type="InterPro" id="IPR002220">
    <property type="entry name" value="DapA-like"/>
</dbReference>
<dbReference type="Pfam" id="PF00701">
    <property type="entry name" value="DHDPS"/>
    <property type="match status" value="1"/>
</dbReference>
<dbReference type="RefSeq" id="WP_242936209.1">
    <property type="nucleotide sequence ID" value="NZ_CP094326.1"/>
</dbReference>
<evidence type="ECO:0000313" key="3">
    <source>
        <dbReference type="EMBL" id="UNY97798.1"/>
    </source>
</evidence>
<evidence type="ECO:0000256" key="2">
    <source>
        <dbReference type="PIRNR" id="PIRNR001365"/>
    </source>
</evidence>
<reference evidence="3 4" key="1">
    <citation type="journal article" date="2018" name="Int. J. Syst. Evol. Microbiol.">
        <title>Zhouia spongiae sp. nov., isolated from a marine sponge.</title>
        <authorList>
            <person name="Zhuang L."/>
            <person name="Lin B."/>
            <person name="Qin F."/>
            <person name="Luo L."/>
        </authorList>
    </citation>
    <scope>NUCLEOTIDE SEQUENCE [LARGE SCALE GENOMIC DNA]</scope>
    <source>
        <strain evidence="3 4">HN-Y44</strain>
    </source>
</reference>
<comment type="similarity">
    <text evidence="2">Belongs to the DapA family.</text>
</comment>
<name>A0ABY3YJP8_9FLAO</name>
<proteinExistence type="inferred from homology"/>
<dbReference type="SUPFAM" id="SSF51569">
    <property type="entry name" value="Aldolase"/>
    <property type="match status" value="1"/>
</dbReference>
<evidence type="ECO:0000256" key="1">
    <source>
        <dbReference type="ARBA" id="ARBA00023239"/>
    </source>
</evidence>
<dbReference type="EMBL" id="CP094326">
    <property type="protein sequence ID" value="UNY97798.1"/>
    <property type="molecule type" value="Genomic_DNA"/>
</dbReference>
<gene>
    <name evidence="3" type="ORF">MQE36_11955</name>
</gene>
<dbReference type="PRINTS" id="PR00146">
    <property type="entry name" value="DHPICSNTHASE"/>
</dbReference>
<dbReference type="InterPro" id="IPR013785">
    <property type="entry name" value="Aldolase_TIM"/>
</dbReference>
<protein>
    <submittedName>
        <fullName evidence="3">Dihydrodipicolinate synthase family protein</fullName>
    </submittedName>
</protein>
<dbReference type="CDD" id="cd00408">
    <property type="entry name" value="DHDPS-like"/>
    <property type="match status" value="1"/>
</dbReference>
<dbReference type="PANTHER" id="PTHR12128:SF72">
    <property type="entry name" value="DIHYDRODIPICOLINATE SYNTHASE"/>
    <property type="match status" value="1"/>
</dbReference>
<dbReference type="PANTHER" id="PTHR12128">
    <property type="entry name" value="DIHYDRODIPICOLINATE SYNTHASE"/>
    <property type="match status" value="1"/>
</dbReference>
<dbReference type="Gene3D" id="3.20.20.70">
    <property type="entry name" value="Aldolase class I"/>
    <property type="match status" value="1"/>
</dbReference>
<evidence type="ECO:0000313" key="4">
    <source>
        <dbReference type="Proteomes" id="UP000829476"/>
    </source>
</evidence>
<organism evidence="3 4">
    <name type="scientific">Zhouia spongiae</name>
    <dbReference type="NCBI Taxonomy" id="2202721"/>
    <lineage>
        <taxon>Bacteria</taxon>
        <taxon>Pseudomonadati</taxon>
        <taxon>Bacteroidota</taxon>
        <taxon>Flavobacteriia</taxon>
        <taxon>Flavobacteriales</taxon>
        <taxon>Flavobacteriaceae</taxon>
        <taxon>Zhouia</taxon>
    </lineage>
</organism>
<sequence>MRKVKWTGVYPAVTTKFKENGDLDIPAFLKNIECQIEAGVNGIIIGGSLGESSTLTHDDRIRLLEATLETFGEQTDVILNIAEGATRTAIELAQKAEKAGAHGFMLLPPMMYKPTDQEVADYFKAVAKSTDLPILLYNNPVDYKIEITLPIFEQLAEMDNIQAVKESTRDISNVTRLKNRFGDRFKILCGVDTLAMEELLMGADGWIAGLVCAFPKETVAIYELVRAGRIEEALKIYRWFLPILELDINPQLVQNIKLAEVMTGIGTEPVRAPRHILVGDERERVIKILEDGLAARPELPDYKNL</sequence>